<evidence type="ECO:0000313" key="3">
    <source>
        <dbReference type="EMBL" id="MBB4715669.1"/>
    </source>
</evidence>
<feature type="region of interest" description="Disordered" evidence="1">
    <location>
        <begin position="236"/>
        <end position="265"/>
    </location>
</feature>
<evidence type="ECO:0000256" key="1">
    <source>
        <dbReference type="SAM" id="MobiDB-lite"/>
    </source>
</evidence>
<organism evidence="3 4">
    <name type="scientific">Streptomyces luteogriseus</name>
    <dbReference type="NCBI Taxonomy" id="68233"/>
    <lineage>
        <taxon>Bacteria</taxon>
        <taxon>Bacillati</taxon>
        <taxon>Actinomycetota</taxon>
        <taxon>Actinomycetes</taxon>
        <taxon>Kitasatosporales</taxon>
        <taxon>Streptomycetaceae</taxon>
        <taxon>Streptomyces</taxon>
    </lineage>
</organism>
<comment type="caution">
    <text evidence="3">The sequence shown here is derived from an EMBL/GenBank/DDBJ whole genome shotgun (WGS) entry which is preliminary data.</text>
</comment>
<feature type="compositionally biased region" description="Polar residues" evidence="1">
    <location>
        <begin position="250"/>
        <end position="262"/>
    </location>
</feature>
<proteinExistence type="predicted"/>
<feature type="chain" id="PRO_5030870775" description="Lipoprotein" evidence="2">
    <location>
        <begin position="19"/>
        <end position="326"/>
    </location>
</feature>
<gene>
    <name evidence="3" type="ORF">BJ965_005551</name>
</gene>
<evidence type="ECO:0000256" key="2">
    <source>
        <dbReference type="SAM" id="SignalP"/>
    </source>
</evidence>
<dbReference type="RefSeq" id="WP_184912108.1">
    <property type="nucleotide sequence ID" value="NZ_JACHMS010000001.1"/>
</dbReference>
<dbReference type="PROSITE" id="PS51257">
    <property type="entry name" value="PROKAR_LIPOPROTEIN"/>
    <property type="match status" value="1"/>
</dbReference>
<accession>A0A7W7GJW5</accession>
<dbReference type="Proteomes" id="UP000565089">
    <property type="component" value="Unassembled WGS sequence"/>
</dbReference>
<sequence length="326" mass="36231">MRKLVRIGMATVGFFSCAAIYGCSAPEKPQEPESHREIARISSLSEVHAPLNRYFQTAQEDSIIVKARSRLAGQCMKRYGLPRQTELTDPVTDMIRNPVPLHLSERDAVRYGYRAPSTMVSTPSATDGNSKPRALTASERRTVDAVMNGWANTPRKQALRSYQGHPVSRTGCIGESDARLMAHTTRPRINGDQEVTSSTEIMNLVLNLKSRAAEKVEGDPRYRAMVSSWASCMRKSGHPYDTPSDARTAASETAPTASGTLSEQERKIARSDASCQQKVNYLGVTGHLVERYQEKIVEEYRDTMADVRKNIDQRVAKAKKINERAA</sequence>
<keyword evidence="4" id="KW-1185">Reference proteome</keyword>
<dbReference type="GeneID" id="95797514"/>
<dbReference type="AlphaFoldDB" id="A0A7W7GJW5"/>
<reference evidence="3 4" key="1">
    <citation type="submission" date="2020-08" db="EMBL/GenBank/DDBJ databases">
        <title>Sequencing the genomes of 1000 actinobacteria strains.</title>
        <authorList>
            <person name="Klenk H.-P."/>
        </authorList>
    </citation>
    <scope>NUCLEOTIDE SEQUENCE [LARGE SCALE GENOMIC DNA]</scope>
    <source>
        <strain evidence="3 4">DSM 40483</strain>
    </source>
</reference>
<name>A0A7W7GJW5_9ACTN</name>
<protein>
    <recommendedName>
        <fullName evidence="5">Lipoprotein</fullName>
    </recommendedName>
</protein>
<feature type="signal peptide" evidence="2">
    <location>
        <begin position="1"/>
        <end position="18"/>
    </location>
</feature>
<dbReference type="EMBL" id="JACHMS010000001">
    <property type="protein sequence ID" value="MBB4715669.1"/>
    <property type="molecule type" value="Genomic_DNA"/>
</dbReference>
<keyword evidence="2" id="KW-0732">Signal</keyword>
<evidence type="ECO:0008006" key="5">
    <source>
        <dbReference type="Google" id="ProtNLM"/>
    </source>
</evidence>
<evidence type="ECO:0000313" key="4">
    <source>
        <dbReference type="Proteomes" id="UP000565089"/>
    </source>
</evidence>